<protein>
    <submittedName>
        <fullName evidence="8 9">Thyrotropin-releasing hormone receptor-like</fullName>
    </submittedName>
</protein>
<feature type="transmembrane region" description="Helical" evidence="5">
    <location>
        <begin position="151"/>
        <end position="172"/>
    </location>
</feature>
<dbReference type="PANTHER" id="PTHR46641">
    <property type="entry name" value="FMRFAMIDE RECEPTOR-RELATED"/>
    <property type="match status" value="1"/>
</dbReference>
<dbReference type="SUPFAM" id="SSF81321">
    <property type="entry name" value="Family A G protein-coupled receptor-like"/>
    <property type="match status" value="1"/>
</dbReference>
<keyword evidence="7" id="KW-1185">Reference proteome</keyword>
<feature type="transmembrane region" description="Helical" evidence="5">
    <location>
        <begin position="344"/>
        <end position="367"/>
    </location>
</feature>
<evidence type="ECO:0000313" key="9">
    <source>
        <dbReference type="RefSeq" id="XP_055883843.1"/>
    </source>
</evidence>
<organism evidence="7 10">
    <name type="scientific">Biomphalaria glabrata</name>
    <name type="common">Bloodfluke planorb</name>
    <name type="synonym">Freshwater snail</name>
    <dbReference type="NCBI Taxonomy" id="6526"/>
    <lineage>
        <taxon>Eukaryota</taxon>
        <taxon>Metazoa</taxon>
        <taxon>Spiralia</taxon>
        <taxon>Lophotrochozoa</taxon>
        <taxon>Mollusca</taxon>
        <taxon>Gastropoda</taxon>
        <taxon>Heterobranchia</taxon>
        <taxon>Euthyneura</taxon>
        <taxon>Panpulmonata</taxon>
        <taxon>Hygrophila</taxon>
        <taxon>Lymnaeoidea</taxon>
        <taxon>Planorbidae</taxon>
        <taxon>Biomphalaria</taxon>
    </lineage>
</organism>
<dbReference type="InterPro" id="IPR000276">
    <property type="entry name" value="GPCR_Rhodpsn"/>
</dbReference>
<dbReference type="OMA" id="MVERENF"/>
<keyword evidence="3 5" id="KW-1133">Transmembrane helix</keyword>
<evidence type="ECO:0000256" key="5">
    <source>
        <dbReference type="SAM" id="Phobius"/>
    </source>
</evidence>
<feature type="transmembrane region" description="Helical" evidence="5">
    <location>
        <begin position="241"/>
        <end position="262"/>
    </location>
</feature>
<dbReference type="CDD" id="cd14978">
    <property type="entry name" value="7tmA_FMRFamide_R-like"/>
    <property type="match status" value="1"/>
</dbReference>
<dbReference type="InterPro" id="IPR017452">
    <property type="entry name" value="GPCR_Rhodpsn_7TM"/>
</dbReference>
<dbReference type="GO" id="GO:0016020">
    <property type="term" value="C:membrane"/>
    <property type="evidence" value="ECO:0007669"/>
    <property type="project" value="UniProtKB-SubCell"/>
</dbReference>
<dbReference type="PANTHER" id="PTHR46641:SF2">
    <property type="entry name" value="FMRFAMIDE RECEPTOR"/>
    <property type="match status" value="1"/>
</dbReference>
<feature type="transmembrane region" description="Helical" evidence="5">
    <location>
        <begin position="78"/>
        <end position="98"/>
    </location>
</feature>
<proteinExistence type="predicted"/>
<feature type="domain" description="G-protein coupled receptors family 1 profile" evidence="6">
    <location>
        <begin position="90"/>
        <end position="364"/>
    </location>
</feature>
<evidence type="ECO:0000256" key="4">
    <source>
        <dbReference type="ARBA" id="ARBA00023136"/>
    </source>
</evidence>
<evidence type="ECO:0000259" key="6">
    <source>
        <dbReference type="PROSITE" id="PS50262"/>
    </source>
</evidence>
<feature type="transmembrane region" description="Helical" evidence="5">
    <location>
        <begin position="110"/>
        <end position="131"/>
    </location>
</feature>
<name>A0A9W3A9I3_BIOGL</name>
<dbReference type="PRINTS" id="PR00237">
    <property type="entry name" value="GPCRRHODOPSN"/>
</dbReference>
<accession>A0A9W3A9I3</accession>
<keyword evidence="2 5" id="KW-0812">Transmembrane</keyword>
<evidence type="ECO:0000256" key="3">
    <source>
        <dbReference type="ARBA" id="ARBA00022989"/>
    </source>
</evidence>
<evidence type="ECO:0000256" key="2">
    <source>
        <dbReference type="ARBA" id="ARBA00022692"/>
    </source>
</evidence>
<dbReference type="Gene3D" id="1.20.1070.10">
    <property type="entry name" value="Rhodopsin 7-helix transmembrane proteins"/>
    <property type="match status" value="1"/>
</dbReference>
<evidence type="ECO:0000313" key="8">
    <source>
        <dbReference type="RefSeq" id="XP_055883842.1"/>
    </source>
</evidence>
<reference evidence="8 9" key="1">
    <citation type="submission" date="2025-04" db="UniProtKB">
        <authorList>
            <consortium name="RefSeq"/>
        </authorList>
    </citation>
    <scope>IDENTIFICATION</scope>
</reference>
<comment type="subcellular location">
    <subcellularLocation>
        <location evidence="1">Membrane</location>
    </subcellularLocation>
</comment>
<feature type="transmembrane region" description="Helical" evidence="5">
    <location>
        <begin position="298"/>
        <end position="324"/>
    </location>
</feature>
<dbReference type="RefSeq" id="XP_055883843.1">
    <property type="nucleotide sequence ID" value="XM_056027868.1"/>
</dbReference>
<dbReference type="Pfam" id="PF00001">
    <property type="entry name" value="7tm_1"/>
    <property type="match status" value="1"/>
</dbReference>
<sequence length="423" mass="48400">MNGTWFNATQNSEPISPDIKTSGVAIGPTAALAKDGVSVFSEEEEDLFSVVGVNITSEVWFNVSCQSLKMPEDFIKNILEPMIIGIGVCGILLTLTVLTRKCMINSCNCYLTALAIGDLIFLLILTTRILFEKFVDCDLRMRGELTIWDTYSYIVMDIFQYLTVGVTVMLAVERYIAICHPMRAMGMCTVKRARIIIVLLAFVSLVLMFPKFFDIQATLARKNAYETVLVVTFAYVYDNQLYNYIVTFTLLTIVPLVSLMVLNGRIIYEIHRSSRYLQNYLGVDWRVRSIVSSEELKITMMLVSVVLAFFVCHAPYMVYTAVVAFREFDPEKHPELTSSDMMTYLRHICHSLLALKSVCNFILYCWFSDKFWATFKRMFCKQKCRGKKLSYRHGSCNNGHHCRFSSRTHPLRSSDYVSKETTC</sequence>
<feature type="transmembrane region" description="Helical" evidence="5">
    <location>
        <begin position="193"/>
        <end position="213"/>
    </location>
</feature>
<dbReference type="GO" id="GO:0004930">
    <property type="term" value="F:G protein-coupled receptor activity"/>
    <property type="evidence" value="ECO:0007669"/>
    <property type="project" value="InterPro"/>
</dbReference>
<gene>
    <name evidence="8 9 10" type="primary">LOC106054052</name>
</gene>
<dbReference type="InterPro" id="IPR052954">
    <property type="entry name" value="GPCR-Ligand_Int"/>
</dbReference>
<keyword evidence="4 5" id="KW-0472">Membrane</keyword>
<evidence type="ECO:0000256" key="1">
    <source>
        <dbReference type="ARBA" id="ARBA00004370"/>
    </source>
</evidence>
<dbReference type="RefSeq" id="XP_055883844.1">
    <property type="nucleotide sequence ID" value="XM_056027869.1"/>
</dbReference>
<dbReference type="GeneID" id="106054052"/>
<dbReference type="PROSITE" id="PS50262">
    <property type="entry name" value="G_PROTEIN_RECEP_F1_2"/>
    <property type="match status" value="1"/>
</dbReference>
<dbReference type="RefSeq" id="XP_055883842.1">
    <property type="nucleotide sequence ID" value="XM_056027867.1"/>
</dbReference>
<dbReference type="Proteomes" id="UP001165740">
    <property type="component" value="Chromosome 4"/>
</dbReference>
<dbReference type="OrthoDB" id="6286129at2759"/>
<dbReference type="AlphaFoldDB" id="A0A9W3A9I3"/>
<evidence type="ECO:0000313" key="7">
    <source>
        <dbReference type="Proteomes" id="UP001165740"/>
    </source>
</evidence>
<evidence type="ECO:0000313" key="10">
    <source>
        <dbReference type="RefSeq" id="XP_055883844.1"/>
    </source>
</evidence>